<protein>
    <submittedName>
        <fullName evidence="1">Uncharacterized protein</fullName>
    </submittedName>
</protein>
<accession>A0ACA9T9L2</accession>
<comment type="caution">
    <text evidence="1">The sequence shown here is derived from an EMBL/GenBank/DDBJ whole genome shotgun (WGS) entry which is preliminary data.</text>
</comment>
<sequence length="397" mass="40171">MARFATIYLLAVAATGIIASPAPPAVTQAPKLEERATTCTFSGSSGAASASKSQASCATIVLSNVAVPSGTTLDLSNLNDGTHVIFQGTTTWGYSEWSGPLLQIQGNSITVEGASGAVLNPDGARWWDGKGGSGGKTKPKFFAAHKLTNSAINNIHITNTPVQALSINGVNGLTIANMIIDNAAGDSGGGKNTDAFDIGDSTGVTITGAQVHNQDDCVAVNSGSNIIFSGGLCSGGHGLSIGSVGGRTNNVVSNVTFKDSTVQNSVQGKTQRIEAASWLWSQADPRTAIRVKTVAGTTGSVTGVTYSGLTLKNITKYGVLIEQNYNGGDLKGDPTTGVPITGLTVENITGGGGVASGGYNVVVVCGSGSCSGWTWSNVVITGGTKVYSCQNSPVQCS</sequence>
<evidence type="ECO:0000313" key="2">
    <source>
        <dbReference type="Proteomes" id="UP000836387"/>
    </source>
</evidence>
<reference evidence="1" key="1">
    <citation type="submission" date="2020-04" db="EMBL/GenBank/DDBJ databases">
        <authorList>
            <person name="Broberg M."/>
        </authorList>
    </citation>
    <scope>NUCLEOTIDE SEQUENCE</scope>
</reference>
<organism evidence="1 2">
    <name type="scientific">Clonostachys rosea f. rosea IK726</name>
    <dbReference type="NCBI Taxonomy" id="1349383"/>
    <lineage>
        <taxon>Eukaryota</taxon>
        <taxon>Fungi</taxon>
        <taxon>Dikarya</taxon>
        <taxon>Ascomycota</taxon>
        <taxon>Pezizomycotina</taxon>
        <taxon>Sordariomycetes</taxon>
        <taxon>Hypocreomycetidae</taxon>
        <taxon>Hypocreales</taxon>
        <taxon>Bionectriaceae</taxon>
        <taxon>Clonostachys</taxon>
    </lineage>
</organism>
<dbReference type="Proteomes" id="UP000836387">
    <property type="component" value="Unassembled WGS sequence"/>
</dbReference>
<name>A0ACA9T9L2_BIOOC</name>
<evidence type="ECO:0000313" key="1">
    <source>
        <dbReference type="EMBL" id="CAG9937381.1"/>
    </source>
</evidence>
<gene>
    <name evidence="1" type="ORF">CRV2_00004567</name>
</gene>
<dbReference type="EMBL" id="CADEHS020000001">
    <property type="protein sequence ID" value="CAG9937381.1"/>
    <property type="molecule type" value="Genomic_DNA"/>
</dbReference>
<reference evidence="1" key="2">
    <citation type="submission" date="2021-10" db="EMBL/GenBank/DDBJ databases">
        <authorList>
            <person name="Piombo E."/>
        </authorList>
    </citation>
    <scope>NUCLEOTIDE SEQUENCE</scope>
</reference>
<keyword evidence="2" id="KW-1185">Reference proteome</keyword>
<proteinExistence type="predicted"/>